<reference evidence="1 2" key="1">
    <citation type="submission" date="2018-06" db="EMBL/GenBank/DDBJ databases">
        <title>Freshwater and sediment microbial communities from various areas in North America, analyzing microbe dynamics in response to fracking.</title>
        <authorList>
            <person name="Lamendella R."/>
        </authorList>
    </citation>
    <scope>NUCLEOTIDE SEQUENCE [LARGE SCALE GENOMIC DNA]</scope>
    <source>
        <strain evidence="1 2">14_TX</strain>
    </source>
</reference>
<accession>A0A366JWG9</accession>
<keyword evidence="2" id="KW-1185">Reference proteome</keyword>
<comment type="caution">
    <text evidence="1">The sequence shown here is derived from an EMBL/GenBank/DDBJ whole genome shotgun (WGS) entry which is preliminary data.</text>
</comment>
<proteinExistence type="predicted"/>
<evidence type="ECO:0000313" key="2">
    <source>
        <dbReference type="Proteomes" id="UP000252731"/>
    </source>
</evidence>
<name>A0A366JWG9_CYTFI</name>
<evidence type="ECO:0000313" key="1">
    <source>
        <dbReference type="EMBL" id="RBP93866.1"/>
    </source>
</evidence>
<dbReference type="RefSeq" id="WP_166672414.1">
    <property type="nucleotide sequence ID" value="NZ_QNSF01000005.1"/>
</dbReference>
<sequence length="55" mass="6259">MEKREPQAGSAYFFDEQGTNEVSAQIMNAYNSGVIDQPNAEFDMEAHERNEGYLQ</sequence>
<gene>
    <name evidence="1" type="ORF">DFO70_10595</name>
</gene>
<dbReference type="Proteomes" id="UP000252731">
    <property type="component" value="Unassembled WGS sequence"/>
</dbReference>
<dbReference type="AlphaFoldDB" id="A0A366JWG9"/>
<dbReference type="EMBL" id="QNSF01000005">
    <property type="protein sequence ID" value="RBP93866.1"/>
    <property type="molecule type" value="Genomic_DNA"/>
</dbReference>
<organism evidence="1 2">
    <name type="scientific">Cytobacillus firmus</name>
    <name type="common">Bacillus firmus</name>
    <dbReference type="NCBI Taxonomy" id="1399"/>
    <lineage>
        <taxon>Bacteria</taxon>
        <taxon>Bacillati</taxon>
        <taxon>Bacillota</taxon>
        <taxon>Bacilli</taxon>
        <taxon>Bacillales</taxon>
        <taxon>Bacillaceae</taxon>
        <taxon>Cytobacillus</taxon>
    </lineage>
</organism>
<protein>
    <submittedName>
        <fullName evidence="1">Uncharacterized protein</fullName>
    </submittedName>
</protein>